<gene>
    <name evidence="2" type="ORF">VaNZ11_016832</name>
</gene>
<organism evidence="2 3">
    <name type="scientific">Volvox africanus</name>
    <dbReference type="NCBI Taxonomy" id="51714"/>
    <lineage>
        <taxon>Eukaryota</taxon>
        <taxon>Viridiplantae</taxon>
        <taxon>Chlorophyta</taxon>
        <taxon>core chlorophytes</taxon>
        <taxon>Chlorophyceae</taxon>
        <taxon>CS clade</taxon>
        <taxon>Chlamydomonadales</taxon>
        <taxon>Volvocaceae</taxon>
        <taxon>Volvox</taxon>
    </lineage>
</organism>
<feature type="region of interest" description="Disordered" evidence="1">
    <location>
        <begin position="21"/>
        <end position="106"/>
    </location>
</feature>
<dbReference type="EMBL" id="BSDZ01000116">
    <property type="protein sequence ID" value="GLI71592.1"/>
    <property type="molecule type" value="Genomic_DNA"/>
</dbReference>
<evidence type="ECO:0000313" key="2">
    <source>
        <dbReference type="EMBL" id="GLI71592.1"/>
    </source>
</evidence>
<name>A0ABQ5SNN9_9CHLO</name>
<sequence length="106" mass="10900">IVGNDDRRDADGDTGAADFAALPAVRGSPTGGLVSAGDPLVSPSRFSSNRGRRGGGRSFRSRPPESAQGQMENHSSTVLGEGSQTSLAKTMGTPSDMYVAGHKPQQ</sequence>
<evidence type="ECO:0000256" key="1">
    <source>
        <dbReference type="SAM" id="MobiDB-lite"/>
    </source>
</evidence>
<reference evidence="2 3" key="1">
    <citation type="journal article" date="2023" name="IScience">
        <title>Expanded male sex-determining region conserved during the evolution of homothallism in the green alga Volvox.</title>
        <authorList>
            <person name="Yamamoto K."/>
            <person name="Matsuzaki R."/>
            <person name="Mahakham W."/>
            <person name="Heman W."/>
            <person name="Sekimoto H."/>
            <person name="Kawachi M."/>
            <person name="Minakuchi Y."/>
            <person name="Toyoda A."/>
            <person name="Nozaki H."/>
        </authorList>
    </citation>
    <scope>NUCLEOTIDE SEQUENCE [LARGE SCALE GENOMIC DNA]</scope>
    <source>
        <strain evidence="2 3">NIES-4468</strain>
    </source>
</reference>
<keyword evidence="3" id="KW-1185">Reference proteome</keyword>
<feature type="compositionally biased region" description="Polar residues" evidence="1">
    <location>
        <begin position="67"/>
        <end position="88"/>
    </location>
</feature>
<feature type="non-terminal residue" evidence="2">
    <location>
        <position position="106"/>
    </location>
</feature>
<evidence type="ECO:0000313" key="3">
    <source>
        <dbReference type="Proteomes" id="UP001165090"/>
    </source>
</evidence>
<dbReference type="Proteomes" id="UP001165090">
    <property type="component" value="Unassembled WGS sequence"/>
</dbReference>
<comment type="caution">
    <text evidence="2">The sequence shown here is derived from an EMBL/GenBank/DDBJ whole genome shotgun (WGS) entry which is preliminary data.</text>
</comment>
<proteinExistence type="predicted"/>
<feature type="non-terminal residue" evidence="2">
    <location>
        <position position="1"/>
    </location>
</feature>
<accession>A0ABQ5SNN9</accession>
<protein>
    <submittedName>
        <fullName evidence="2">Uncharacterized protein</fullName>
    </submittedName>
</protein>